<proteinExistence type="predicted"/>
<protein>
    <submittedName>
        <fullName evidence="2">Uncharacterized protein</fullName>
    </submittedName>
</protein>
<feature type="compositionally biased region" description="Basic residues" evidence="1">
    <location>
        <begin position="94"/>
        <end position="107"/>
    </location>
</feature>
<comment type="caution">
    <text evidence="2">The sequence shown here is derived from an EMBL/GenBank/DDBJ whole genome shotgun (WGS) entry which is preliminary data.</text>
</comment>
<dbReference type="EMBL" id="VSSQ01005511">
    <property type="protein sequence ID" value="MPM29437.1"/>
    <property type="molecule type" value="Genomic_DNA"/>
</dbReference>
<dbReference type="AlphaFoldDB" id="A0A644YM94"/>
<feature type="compositionally biased region" description="Basic and acidic residues" evidence="1">
    <location>
        <begin position="78"/>
        <end position="89"/>
    </location>
</feature>
<accession>A0A644YM94</accession>
<organism evidence="2">
    <name type="scientific">bioreactor metagenome</name>
    <dbReference type="NCBI Taxonomy" id="1076179"/>
    <lineage>
        <taxon>unclassified sequences</taxon>
        <taxon>metagenomes</taxon>
        <taxon>ecological metagenomes</taxon>
    </lineage>
</organism>
<reference evidence="2" key="1">
    <citation type="submission" date="2019-08" db="EMBL/GenBank/DDBJ databases">
        <authorList>
            <person name="Kucharzyk K."/>
            <person name="Murdoch R.W."/>
            <person name="Higgins S."/>
            <person name="Loffler F."/>
        </authorList>
    </citation>
    <scope>NUCLEOTIDE SEQUENCE</scope>
</reference>
<evidence type="ECO:0000256" key="1">
    <source>
        <dbReference type="SAM" id="MobiDB-lite"/>
    </source>
</evidence>
<gene>
    <name evidence="2" type="ORF">SDC9_75977</name>
</gene>
<evidence type="ECO:0000313" key="2">
    <source>
        <dbReference type="EMBL" id="MPM29437.1"/>
    </source>
</evidence>
<name>A0A644YM94_9ZZZZ</name>
<feature type="region of interest" description="Disordered" evidence="1">
    <location>
        <begin position="77"/>
        <end position="122"/>
    </location>
</feature>
<sequence length="122" mass="13732">MNIVHEQVSHLKFGTGTITAQDSSTVTVKFSKEYGSKKFLYPSAFKLFLNLCNPSMNEQMGNELQLIQTLAESARNNRLAEEEKQRTLLEQKAASHKKAPAKKRLPKKSSPQNKEPVAEQDV</sequence>